<evidence type="ECO:0000313" key="13">
    <source>
        <dbReference type="EMBL" id="MCQ5082195.1"/>
    </source>
</evidence>
<evidence type="ECO:0000256" key="11">
    <source>
        <dbReference type="HAMAP-Rule" id="MF_00276"/>
    </source>
</evidence>
<protein>
    <recommendedName>
        <fullName evidence="11">Potassium-transporting ATPase KdpC subunit</fullName>
    </recommendedName>
    <alternativeName>
        <fullName evidence="11">ATP phosphohydrolase [potassium-transporting] C chain</fullName>
    </alternativeName>
    <alternativeName>
        <fullName evidence="11">Potassium-binding and translocating subunit C</fullName>
    </alternativeName>
    <alternativeName>
        <fullName evidence="11">Potassium-translocating ATPase C chain</fullName>
    </alternativeName>
</protein>
<name>A0A9P4DP75_9BACT</name>
<dbReference type="EMBL" id="VVUY01000005">
    <property type="protein sequence ID" value="KAA2561753.1"/>
    <property type="molecule type" value="Genomic_DNA"/>
</dbReference>
<dbReference type="EMBL" id="JANGBQ010000005">
    <property type="protein sequence ID" value="MCQ5082195.1"/>
    <property type="molecule type" value="Genomic_DNA"/>
</dbReference>
<keyword evidence="7 11" id="KW-0630">Potassium</keyword>
<keyword evidence="4 11" id="KW-0812">Transmembrane</keyword>
<evidence type="ECO:0000313" key="14">
    <source>
        <dbReference type="Proteomes" id="UP000323119"/>
    </source>
</evidence>
<dbReference type="InterPro" id="IPR003820">
    <property type="entry name" value="KdpC"/>
</dbReference>
<dbReference type="GO" id="GO:0008556">
    <property type="term" value="F:P-type potassium transmembrane transporter activity"/>
    <property type="evidence" value="ECO:0007669"/>
    <property type="project" value="InterPro"/>
</dbReference>
<dbReference type="HAMAP" id="MF_00276">
    <property type="entry name" value="KdpC"/>
    <property type="match status" value="1"/>
</dbReference>
<gene>
    <name evidence="11 12" type="primary">kdpC</name>
    <name evidence="12" type="ORF">F2S36_07325</name>
    <name evidence="13" type="ORF">NE651_04745</name>
</gene>
<keyword evidence="5 11" id="KW-0547">Nucleotide-binding</keyword>
<dbReference type="Proteomes" id="UP001205035">
    <property type="component" value="Unassembled WGS sequence"/>
</dbReference>
<dbReference type="PANTHER" id="PTHR30042:SF2">
    <property type="entry name" value="POTASSIUM-TRANSPORTING ATPASE KDPC SUBUNIT"/>
    <property type="match status" value="1"/>
</dbReference>
<evidence type="ECO:0000256" key="3">
    <source>
        <dbReference type="ARBA" id="ARBA00022538"/>
    </source>
</evidence>
<dbReference type="PIRSF" id="PIRSF001296">
    <property type="entry name" value="K_ATPase_KdpC"/>
    <property type="match status" value="1"/>
</dbReference>
<reference evidence="13" key="2">
    <citation type="submission" date="2022-06" db="EMBL/GenBank/DDBJ databases">
        <title>Isolation of gut microbiota from human fecal samples.</title>
        <authorList>
            <person name="Pamer E.G."/>
            <person name="Barat B."/>
            <person name="Waligurski E."/>
            <person name="Medina S."/>
            <person name="Paddock L."/>
            <person name="Mostad J."/>
        </authorList>
    </citation>
    <scope>NUCLEOTIDE SEQUENCE</scope>
    <source>
        <strain evidence="13">DFI.6.22</strain>
    </source>
</reference>
<reference evidence="12 14" key="1">
    <citation type="journal article" date="2019" name="Nat. Med.">
        <title>A library of human gut bacterial isolates paired with longitudinal multiomics data enables mechanistic microbiome research.</title>
        <authorList>
            <person name="Poyet M."/>
            <person name="Groussin M."/>
            <person name="Gibbons S.M."/>
            <person name="Avila-Pacheco J."/>
            <person name="Jiang X."/>
            <person name="Kearney S.M."/>
            <person name="Perrotta A.R."/>
            <person name="Berdy B."/>
            <person name="Zhao S."/>
            <person name="Lieberman T.D."/>
            <person name="Swanson P.K."/>
            <person name="Smith M."/>
            <person name="Roesemann S."/>
            <person name="Alexander J.E."/>
            <person name="Rich S.A."/>
            <person name="Livny J."/>
            <person name="Vlamakis H."/>
            <person name="Clish C."/>
            <person name="Bullock K."/>
            <person name="Deik A."/>
            <person name="Scott J."/>
            <person name="Pierce K.A."/>
            <person name="Xavier R.J."/>
            <person name="Alm E.J."/>
        </authorList>
    </citation>
    <scope>NUCLEOTIDE SEQUENCE [LARGE SCALE GENOMIC DNA]</scope>
    <source>
        <strain evidence="12 14">BIOML-A204</strain>
    </source>
</reference>
<dbReference type="NCBIfam" id="TIGR00681">
    <property type="entry name" value="kdpC"/>
    <property type="match status" value="1"/>
</dbReference>
<proteinExistence type="inferred from homology"/>
<evidence type="ECO:0000256" key="5">
    <source>
        <dbReference type="ARBA" id="ARBA00022741"/>
    </source>
</evidence>
<evidence type="ECO:0000256" key="10">
    <source>
        <dbReference type="ARBA" id="ARBA00023136"/>
    </source>
</evidence>
<comment type="similarity">
    <text evidence="11">Belongs to the KdpC family.</text>
</comment>
<sequence length="210" mass="21965">MKNLWISVKITLAMCLLLGVGYVLVLRGVSALAGPNGGQAETLTLDGRVVGAANVGQQFTGGRYFWGRPSSVDYNGGGSGGSNKATTNPEYLADVEQRVQDFLAAHPYLSRGEVPSEMVTASGSGLDPDISPRGAQVQVRRVAAARGLDEAVVQRLVDSLTQKPWLGLFGTAKVNVLRLNIALETLQPNVTASAGVRQAGGCGEDVSPEN</sequence>
<comment type="function">
    <text evidence="11">Part of the high-affinity ATP-driven potassium transport (or Kdp) system, which catalyzes the hydrolysis of ATP coupled with the electrogenic transport of potassium into the cytoplasm. This subunit acts as a catalytic chaperone that increases the ATP-binding affinity of the ATP-hydrolyzing subunit KdpB by the formation of a transient KdpB/KdpC/ATP ternary complex.</text>
</comment>
<dbReference type="Pfam" id="PF02669">
    <property type="entry name" value="KdpC"/>
    <property type="match status" value="1"/>
</dbReference>
<evidence type="ECO:0000256" key="1">
    <source>
        <dbReference type="ARBA" id="ARBA00022448"/>
    </source>
</evidence>
<dbReference type="PANTHER" id="PTHR30042">
    <property type="entry name" value="POTASSIUM-TRANSPORTING ATPASE C CHAIN"/>
    <property type="match status" value="1"/>
</dbReference>
<evidence type="ECO:0000256" key="6">
    <source>
        <dbReference type="ARBA" id="ARBA00022840"/>
    </source>
</evidence>
<comment type="caution">
    <text evidence="12">The sequence shown here is derived from an EMBL/GenBank/DDBJ whole genome shotgun (WGS) entry which is preliminary data.</text>
</comment>
<dbReference type="GO" id="GO:0005524">
    <property type="term" value="F:ATP binding"/>
    <property type="evidence" value="ECO:0007669"/>
    <property type="project" value="UniProtKB-UniRule"/>
</dbReference>
<evidence type="ECO:0000256" key="2">
    <source>
        <dbReference type="ARBA" id="ARBA00022475"/>
    </source>
</evidence>
<accession>A0A9P4DP75</accession>
<evidence type="ECO:0000313" key="12">
    <source>
        <dbReference type="EMBL" id="KAA2561753.1"/>
    </source>
</evidence>
<comment type="subcellular location">
    <subcellularLocation>
        <location evidence="11">Cell membrane</location>
        <topology evidence="11">Single-pass membrane protein</topology>
    </subcellularLocation>
</comment>
<dbReference type="AlphaFoldDB" id="A0A9P4DP75"/>
<keyword evidence="3 11" id="KW-0633">Potassium transport</keyword>
<keyword evidence="6 11" id="KW-0067">ATP-binding</keyword>
<comment type="subunit">
    <text evidence="11">The system is composed of three essential subunits: KdpA, KdpB and KdpC.</text>
</comment>
<keyword evidence="10 11" id="KW-0472">Membrane</keyword>
<dbReference type="NCBIfam" id="NF001454">
    <property type="entry name" value="PRK00315.1"/>
    <property type="match status" value="1"/>
</dbReference>
<evidence type="ECO:0000256" key="4">
    <source>
        <dbReference type="ARBA" id="ARBA00022692"/>
    </source>
</evidence>
<keyword evidence="1 11" id="KW-0813">Transport</keyword>
<dbReference type="Proteomes" id="UP000323119">
    <property type="component" value="Unassembled WGS sequence"/>
</dbReference>
<organism evidence="12 14">
    <name type="scientific">Alistipes onderdonkii</name>
    <dbReference type="NCBI Taxonomy" id="328813"/>
    <lineage>
        <taxon>Bacteria</taxon>
        <taxon>Pseudomonadati</taxon>
        <taxon>Bacteroidota</taxon>
        <taxon>Bacteroidia</taxon>
        <taxon>Bacteroidales</taxon>
        <taxon>Rikenellaceae</taxon>
        <taxon>Alistipes</taxon>
    </lineage>
</organism>
<keyword evidence="9 11" id="KW-0406">Ion transport</keyword>
<keyword evidence="2 11" id="KW-1003">Cell membrane</keyword>
<dbReference type="RefSeq" id="WP_149873431.1">
    <property type="nucleotide sequence ID" value="NZ_JADMQE010000003.1"/>
</dbReference>
<evidence type="ECO:0000256" key="9">
    <source>
        <dbReference type="ARBA" id="ARBA00023065"/>
    </source>
</evidence>
<evidence type="ECO:0000256" key="7">
    <source>
        <dbReference type="ARBA" id="ARBA00022958"/>
    </source>
</evidence>
<evidence type="ECO:0000256" key="8">
    <source>
        <dbReference type="ARBA" id="ARBA00022989"/>
    </source>
</evidence>
<keyword evidence="8 11" id="KW-1133">Transmembrane helix</keyword>
<dbReference type="GO" id="GO:0005886">
    <property type="term" value="C:plasma membrane"/>
    <property type="evidence" value="ECO:0007669"/>
    <property type="project" value="UniProtKB-SubCell"/>
</dbReference>